<dbReference type="RefSeq" id="WP_120174758.1">
    <property type="nucleotide sequence ID" value="NZ_AP018050.1"/>
</dbReference>
<protein>
    <recommendedName>
        <fullName evidence="4">SusD/RagB family nutrient-binding outer membrane lipoprotein</fullName>
    </recommendedName>
</protein>
<dbReference type="EMBL" id="AP018050">
    <property type="protein sequence ID" value="BBA29590.1"/>
    <property type="molecule type" value="Genomic_DNA"/>
</dbReference>
<dbReference type="Proteomes" id="UP000267517">
    <property type="component" value="Chromosome II"/>
</dbReference>
<evidence type="ECO:0000313" key="2">
    <source>
        <dbReference type="EMBL" id="BBA29590.1"/>
    </source>
</evidence>
<dbReference type="Pfam" id="PF12741">
    <property type="entry name" value="SusD-like"/>
    <property type="match status" value="1"/>
</dbReference>
<name>A0A250KIV6_9BACT</name>
<dbReference type="InterPro" id="IPR024302">
    <property type="entry name" value="SusD-like"/>
</dbReference>
<proteinExistence type="predicted"/>
<dbReference type="PROSITE" id="PS51257">
    <property type="entry name" value="PROKAR_LIPOPROTEIN"/>
    <property type="match status" value="1"/>
</dbReference>
<feature type="signal peptide" evidence="1">
    <location>
        <begin position="1"/>
        <end position="22"/>
    </location>
</feature>
<organism evidence="2 3">
    <name type="scientific">Prevotella melaninogenica</name>
    <dbReference type="NCBI Taxonomy" id="28132"/>
    <lineage>
        <taxon>Bacteria</taxon>
        <taxon>Pseudomonadati</taxon>
        <taxon>Bacteroidota</taxon>
        <taxon>Bacteroidia</taxon>
        <taxon>Bacteroidales</taxon>
        <taxon>Prevotellaceae</taxon>
        <taxon>Prevotella</taxon>
    </lineage>
</organism>
<sequence length="541" mass="60041">MKTKAYKYIVGVLALSLFTACDFQKVNTNEFELLPEEGLMDGISIGGPITAMQKCVFPVGTQADGTSVANRYQTAYNLAADCWSGYFGQNNNWGGPNNLNYFLKDGWVASSYTESYSTVVPLWQDLKGKTETQFPEVFALAQILKISAWHKATDMFGPIPYKEAGKGLITVPYDSQEEVYKSMFKELSDAIEVLTKYADNGNSKLLPNADAVYAGDVHKWVVYANSLMLRLAMRVYYADAALSKQYALQAVNHSYGVMKSMDDEAKMERGASLEFKNNLDVLINQYNECRMGSSMLAYLGGYQDPRLPKYFNTSTVSQAVTVGTYGKYSGVPTGHDVSSNDAFKDSSRPAITSTTPTYWMRASEVYFLLAEAALHGFAVGGTAESLYEKGIEMSFEENGIASSEVADYMSSGLKPSAYSFHLTNPGVNVDVPAVTQATTEWTGTDEEKLEKIMIQKWIALYPNGQEAWTEYRRTGYPKLHSVVTNYSNGEVDSEVGIRRMRFPTNKSTSAEDIANLESARKLLRGGLDKAGTRLWWDNKNH</sequence>
<dbReference type="InterPro" id="IPR011990">
    <property type="entry name" value="TPR-like_helical_dom_sf"/>
</dbReference>
<keyword evidence="1" id="KW-0732">Signal</keyword>
<evidence type="ECO:0008006" key="4">
    <source>
        <dbReference type="Google" id="ProtNLM"/>
    </source>
</evidence>
<reference evidence="2 3" key="1">
    <citation type="submission" date="2017-05" db="EMBL/GenBank/DDBJ databases">
        <title>whole genome sequence of Prevotella melaninogenica GAI 07411.</title>
        <authorList>
            <person name="Kondo Y."/>
            <person name="Hoshino T."/>
        </authorList>
    </citation>
    <scope>NUCLEOTIDE SEQUENCE [LARGE SCALE GENOMIC DNA]</scope>
    <source>
        <strain evidence="2 3">GAI 07411</strain>
    </source>
</reference>
<dbReference type="AlphaFoldDB" id="A0A250KIV6"/>
<evidence type="ECO:0000256" key="1">
    <source>
        <dbReference type="SAM" id="SignalP"/>
    </source>
</evidence>
<evidence type="ECO:0000313" key="3">
    <source>
        <dbReference type="Proteomes" id="UP000267517"/>
    </source>
</evidence>
<feature type="chain" id="PRO_5012196979" description="SusD/RagB family nutrient-binding outer membrane lipoprotein" evidence="1">
    <location>
        <begin position="23"/>
        <end position="541"/>
    </location>
</feature>
<dbReference type="Gene3D" id="1.25.40.390">
    <property type="match status" value="1"/>
</dbReference>
<gene>
    <name evidence="2" type="ORF">PMEL_200104</name>
</gene>
<accession>A0A250KIV6</accession>
<dbReference type="OrthoDB" id="1387301at2"/>
<dbReference type="SUPFAM" id="SSF48452">
    <property type="entry name" value="TPR-like"/>
    <property type="match status" value="1"/>
</dbReference>